<feature type="domain" description="Gryzun putative trafficking through Golgi" evidence="2">
    <location>
        <begin position="653"/>
        <end position="817"/>
    </location>
</feature>
<dbReference type="PANTHER" id="PTHR14374">
    <property type="entry name" value="FOIE GRAS"/>
    <property type="match status" value="1"/>
</dbReference>
<dbReference type="STRING" id="1051890.A0A3N4LS53"/>
<dbReference type="InterPro" id="IPR012880">
    <property type="entry name" value="Gryzun"/>
</dbReference>
<gene>
    <name evidence="4" type="ORF">L211DRAFT_821552</name>
</gene>
<keyword evidence="5" id="KW-1185">Reference proteome</keyword>
<evidence type="ECO:0000313" key="4">
    <source>
        <dbReference type="EMBL" id="RPB25744.1"/>
    </source>
</evidence>
<proteinExistence type="predicted"/>
<feature type="region of interest" description="Disordered" evidence="1">
    <location>
        <begin position="101"/>
        <end position="125"/>
    </location>
</feature>
<evidence type="ECO:0000259" key="2">
    <source>
        <dbReference type="Pfam" id="PF07919"/>
    </source>
</evidence>
<dbReference type="Pfam" id="PF11817">
    <property type="entry name" value="Foie-gras_1"/>
    <property type="match status" value="1"/>
</dbReference>
<evidence type="ECO:0000256" key="1">
    <source>
        <dbReference type="SAM" id="MobiDB-lite"/>
    </source>
</evidence>
<accession>A0A3N4LS53</accession>
<dbReference type="Pfam" id="PF07919">
    <property type="entry name" value="Gryzun"/>
    <property type="match status" value="2"/>
</dbReference>
<feature type="domain" description="Gryzun putative trafficking through Golgi" evidence="2">
    <location>
        <begin position="846"/>
        <end position="1284"/>
    </location>
</feature>
<dbReference type="PANTHER" id="PTHR14374:SF0">
    <property type="entry name" value="TRAFFICKING PROTEIN PARTICLE COMPLEX SUBUNIT 11"/>
    <property type="match status" value="1"/>
</dbReference>
<reference evidence="4 5" key="1">
    <citation type="journal article" date="2018" name="Nat. Ecol. Evol.">
        <title>Pezizomycetes genomes reveal the molecular basis of ectomycorrhizal truffle lifestyle.</title>
        <authorList>
            <person name="Murat C."/>
            <person name="Payen T."/>
            <person name="Noel B."/>
            <person name="Kuo A."/>
            <person name="Morin E."/>
            <person name="Chen J."/>
            <person name="Kohler A."/>
            <person name="Krizsan K."/>
            <person name="Balestrini R."/>
            <person name="Da Silva C."/>
            <person name="Montanini B."/>
            <person name="Hainaut M."/>
            <person name="Levati E."/>
            <person name="Barry K.W."/>
            <person name="Belfiori B."/>
            <person name="Cichocki N."/>
            <person name="Clum A."/>
            <person name="Dockter R.B."/>
            <person name="Fauchery L."/>
            <person name="Guy J."/>
            <person name="Iotti M."/>
            <person name="Le Tacon F."/>
            <person name="Lindquist E.A."/>
            <person name="Lipzen A."/>
            <person name="Malagnac F."/>
            <person name="Mello A."/>
            <person name="Molinier V."/>
            <person name="Miyauchi S."/>
            <person name="Poulain J."/>
            <person name="Riccioni C."/>
            <person name="Rubini A."/>
            <person name="Sitrit Y."/>
            <person name="Splivallo R."/>
            <person name="Traeger S."/>
            <person name="Wang M."/>
            <person name="Zifcakova L."/>
            <person name="Wipf D."/>
            <person name="Zambonelli A."/>
            <person name="Paolocci F."/>
            <person name="Nowrousian M."/>
            <person name="Ottonello S."/>
            <person name="Baldrian P."/>
            <person name="Spatafora J.W."/>
            <person name="Henrissat B."/>
            <person name="Nagy L.G."/>
            <person name="Aury J.M."/>
            <person name="Wincker P."/>
            <person name="Grigoriev I.V."/>
            <person name="Bonfante P."/>
            <person name="Martin F.M."/>
        </authorList>
    </citation>
    <scope>NUCLEOTIDE SEQUENCE [LARGE SCALE GENOMIC DNA]</scope>
    <source>
        <strain evidence="4 5">ATCC MYA-4762</strain>
    </source>
</reference>
<dbReference type="EMBL" id="ML121536">
    <property type="protein sequence ID" value="RPB25744.1"/>
    <property type="molecule type" value="Genomic_DNA"/>
</dbReference>
<protein>
    <submittedName>
        <fullName evidence="4">Uncharacterized protein</fullName>
    </submittedName>
</protein>
<dbReference type="Proteomes" id="UP000267821">
    <property type="component" value="Unassembled WGS sequence"/>
</dbReference>
<dbReference type="InParanoid" id="A0A3N4LS53"/>
<dbReference type="InterPro" id="IPR021773">
    <property type="entry name" value="TPC11"/>
</dbReference>
<feature type="domain" description="Trafficking protein particle complex subunit 11" evidence="3">
    <location>
        <begin position="361"/>
        <end position="624"/>
    </location>
</feature>
<name>A0A3N4LS53_9PEZI</name>
<feature type="region of interest" description="Disordered" evidence="1">
    <location>
        <begin position="285"/>
        <end position="307"/>
    </location>
</feature>
<evidence type="ECO:0000313" key="5">
    <source>
        <dbReference type="Proteomes" id="UP000267821"/>
    </source>
</evidence>
<organism evidence="4 5">
    <name type="scientific">Terfezia boudieri ATCC MYA-4762</name>
    <dbReference type="NCBI Taxonomy" id="1051890"/>
    <lineage>
        <taxon>Eukaryota</taxon>
        <taxon>Fungi</taxon>
        <taxon>Dikarya</taxon>
        <taxon>Ascomycota</taxon>
        <taxon>Pezizomycotina</taxon>
        <taxon>Pezizomycetes</taxon>
        <taxon>Pezizales</taxon>
        <taxon>Pezizaceae</taxon>
        <taxon>Terfezia</taxon>
    </lineage>
</organism>
<dbReference type="OrthoDB" id="6278596at2759"/>
<sequence length="1305" mass="146188">MDAYPHHYVEHNTPLLVLSGLRNSTLEFSQAASPGSTCISCPVPPVDTPLANALLRCFLATNASGIWSGKAGRNLANSRGPNPVFRVKAIGRDFVLPPRKADLPEPVLPTSPTSESPAVRTLHSPLSPLSPQSPIFPDGVMTHLWMRKHQDLIPSVFIPCFELYTETPDSHMQMQKDNELIKAINDLKKQFGTSISTNVVGSGSPTETNARRTKFMVIILAEKSVLHSPEIDERLGVIRRSTNLENNSTLFFLPSPSSPIEIQSFVRNVQLRLFGSALEHYRDLSKHSRRKRKNPIPLPTVPPTAASTTLSDAGWGIRYEIKLGVFAEFRQEMDTAARSYEIAYESLIQDIMSTTNSWSGRWLEARLLADILSIRVLRCLLWLESWTAAVRRWEYHIIKMRDLIDAKGKGTQTYGFAAWMSTWNRVFAELLQSANLHVFAPVAPGSPNTLIPSVALNSNMQIYIVPEKNVQYPEKISPREHLHHPGFYYLSAANYAADRYARVLMYTESEPFDDYLCSLPSDELTKVDHYGIQIDLFELAKKEFLAKGQKRMGDMMSHNIARLKMERGSDCDRVEASRQLKVLAQTYRQENWIPLLEEVLWRIVEYTKSGDGGQQVAAELELLSSKFSKKKGWTYDLMNCLGARRSGGARPVIALREEDVVPFLSASYTFKTANACVGDAIVSQLVMSSNAHKDSAPVVWSSIKITFEGSLKTIMLTHETSVVLPVPDSSNIRYVDLKGRLQDQVVNHDDLQPSPTSPKSFLTASTDLSLYPGETKIIELSTILREAGEAKAMAATFEINIDEYELEYLVVLQQDDEGWTDELGIGGNLGSGSRKRSRGEVTPSGGNAAWWIQDRTGGFRKKPVRSEEPTALKILPKPPKMEVKFDNLNTPAFIDETIDVRFEICNDEEEEAEASLDVKISGYPENQEPVITWLSPDGQILPAIPSLYPLGRIPATARVPSRFTFPAHSQPIDTVIEITVHYNLLSDPETPIAKSLSVNIAIVSPFSLGHEWAPRVHPDNWPSYFDVNVDLFTPDEEGKIKPTGLTQRWCLTALLTNLEAERETVEGVERRAGAAIVVDDWELQVTNIGDGLQCKPLQPLPKGMVIVLDTFKAAELSFPLDIQRMSFEDRRPSFLETILYIKWRRKTTPGRNTLNTTKIAIPRLPIYGSEPRVLAVAKKAPIPPLHIHLKYTVENPTNYFLTFNLVMEANEAFAFSGPKQSALQLAPLSKVDIRYHIWPFVRNAWIRPVLRVEDRYFNKTLACIPAGARGTMAIDKEKGVGVWVGGWDEGGHEKGDTKEQDQEQQ</sequence>
<evidence type="ECO:0000259" key="3">
    <source>
        <dbReference type="Pfam" id="PF11817"/>
    </source>
</evidence>